<protein>
    <submittedName>
        <fullName evidence="1">Uncharacterized protein</fullName>
    </submittedName>
</protein>
<evidence type="ECO:0000313" key="1">
    <source>
        <dbReference type="EMBL" id="JAH85623.1"/>
    </source>
</evidence>
<reference evidence="1" key="2">
    <citation type="journal article" date="2015" name="Fish Shellfish Immunol.">
        <title>Early steps in the European eel (Anguilla anguilla)-Vibrio vulnificus interaction in the gills: Role of the RtxA13 toxin.</title>
        <authorList>
            <person name="Callol A."/>
            <person name="Pajuelo D."/>
            <person name="Ebbesson L."/>
            <person name="Teles M."/>
            <person name="MacKenzie S."/>
            <person name="Amaro C."/>
        </authorList>
    </citation>
    <scope>NUCLEOTIDE SEQUENCE</scope>
</reference>
<organism evidence="1">
    <name type="scientific">Anguilla anguilla</name>
    <name type="common">European freshwater eel</name>
    <name type="synonym">Muraena anguilla</name>
    <dbReference type="NCBI Taxonomy" id="7936"/>
    <lineage>
        <taxon>Eukaryota</taxon>
        <taxon>Metazoa</taxon>
        <taxon>Chordata</taxon>
        <taxon>Craniata</taxon>
        <taxon>Vertebrata</taxon>
        <taxon>Euteleostomi</taxon>
        <taxon>Actinopterygii</taxon>
        <taxon>Neopterygii</taxon>
        <taxon>Teleostei</taxon>
        <taxon>Anguilliformes</taxon>
        <taxon>Anguillidae</taxon>
        <taxon>Anguilla</taxon>
    </lineage>
</organism>
<dbReference type="AlphaFoldDB" id="A0A0E9W815"/>
<sequence>MIHESADYLTISHPSYEANKNTLQIPDYFPMHLSILNQSLDNI</sequence>
<dbReference type="EMBL" id="GBXM01022954">
    <property type="protein sequence ID" value="JAH85623.1"/>
    <property type="molecule type" value="Transcribed_RNA"/>
</dbReference>
<name>A0A0E9W815_ANGAN</name>
<reference evidence="1" key="1">
    <citation type="submission" date="2014-11" db="EMBL/GenBank/DDBJ databases">
        <authorList>
            <person name="Amaro Gonzalez C."/>
        </authorList>
    </citation>
    <scope>NUCLEOTIDE SEQUENCE</scope>
</reference>
<accession>A0A0E9W815</accession>
<proteinExistence type="predicted"/>